<comment type="caution">
    <text evidence="1">The sequence shown here is derived from an EMBL/GenBank/DDBJ whole genome shotgun (WGS) entry which is preliminary data.</text>
</comment>
<proteinExistence type="predicted"/>
<organism evidence="1 2">
    <name type="scientific">Molorchus minor</name>
    <dbReference type="NCBI Taxonomy" id="1323400"/>
    <lineage>
        <taxon>Eukaryota</taxon>
        <taxon>Metazoa</taxon>
        <taxon>Ecdysozoa</taxon>
        <taxon>Arthropoda</taxon>
        <taxon>Hexapoda</taxon>
        <taxon>Insecta</taxon>
        <taxon>Pterygota</taxon>
        <taxon>Neoptera</taxon>
        <taxon>Endopterygota</taxon>
        <taxon>Coleoptera</taxon>
        <taxon>Polyphaga</taxon>
        <taxon>Cucujiformia</taxon>
        <taxon>Chrysomeloidea</taxon>
        <taxon>Cerambycidae</taxon>
        <taxon>Lamiinae</taxon>
        <taxon>Monochamini</taxon>
        <taxon>Molorchus</taxon>
    </lineage>
</organism>
<dbReference type="EMBL" id="JAPWTJ010000002">
    <property type="protein sequence ID" value="KAJ8986130.1"/>
    <property type="molecule type" value="Genomic_DNA"/>
</dbReference>
<dbReference type="Proteomes" id="UP001162164">
    <property type="component" value="Unassembled WGS sequence"/>
</dbReference>
<name>A0ABQ9K6T5_9CUCU</name>
<reference evidence="1" key="1">
    <citation type="journal article" date="2023" name="Insect Mol. Biol.">
        <title>Genome sequencing provides insights into the evolution of gene families encoding plant cell wall-degrading enzymes in longhorned beetles.</title>
        <authorList>
            <person name="Shin N.R."/>
            <person name="Okamura Y."/>
            <person name="Kirsch R."/>
            <person name="Pauchet Y."/>
        </authorList>
    </citation>
    <scope>NUCLEOTIDE SEQUENCE</scope>
    <source>
        <strain evidence="1">MMC_N1</strain>
    </source>
</reference>
<feature type="non-terminal residue" evidence="1">
    <location>
        <position position="184"/>
    </location>
</feature>
<accession>A0ABQ9K6T5</accession>
<sequence>MNPNKPCCFSAQLAAASRTDQRSSCVGIEGAGRSSRKPPPLLRSRTLPAIVVPGVNILQAQLGNYNQDAQFQATTANKATLTTKLNSARVSLSRDDSAALDMRRKSAVSRLCGSGNYGPERGADGTLLLRVPAPHVVAARAYRIANQTSGSTPMFKIGKLLSQGGSKSQMVVDDTSVTRRLSWE</sequence>
<keyword evidence="2" id="KW-1185">Reference proteome</keyword>
<evidence type="ECO:0000313" key="2">
    <source>
        <dbReference type="Proteomes" id="UP001162164"/>
    </source>
</evidence>
<protein>
    <submittedName>
        <fullName evidence="1">Uncharacterized protein</fullName>
    </submittedName>
</protein>
<evidence type="ECO:0000313" key="1">
    <source>
        <dbReference type="EMBL" id="KAJ8986130.1"/>
    </source>
</evidence>
<gene>
    <name evidence="1" type="ORF">NQ317_005600</name>
</gene>